<dbReference type="RefSeq" id="WP_262685058.1">
    <property type="nucleotide sequence ID" value="NZ_JAOQIO010000069.1"/>
</dbReference>
<evidence type="ECO:0000256" key="2">
    <source>
        <dbReference type="ARBA" id="ARBA00022448"/>
    </source>
</evidence>
<dbReference type="NCBIfam" id="NF045474">
    <property type="entry name" value="Opp2C"/>
    <property type="match status" value="1"/>
</dbReference>
<evidence type="ECO:0000256" key="4">
    <source>
        <dbReference type="ARBA" id="ARBA00022692"/>
    </source>
</evidence>
<comment type="caution">
    <text evidence="13">The sequence shown here is derived from an EMBL/GenBank/DDBJ whole genome shotgun (WGS) entry which is preliminary data.</text>
</comment>
<dbReference type="InterPro" id="IPR003593">
    <property type="entry name" value="AAA+_ATPase"/>
</dbReference>
<reference evidence="13 14" key="1">
    <citation type="submission" date="2022-09" db="EMBL/GenBank/DDBJ databases">
        <authorList>
            <person name="Han X.L."/>
            <person name="Wang Q."/>
            <person name="Lu T."/>
        </authorList>
    </citation>
    <scope>NUCLEOTIDE SEQUENCE [LARGE SCALE GENOMIC DNA]</scope>
    <source>
        <strain evidence="13 14">WQ 127069</strain>
    </source>
</reference>
<dbReference type="Proteomes" id="UP001652445">
    <property type="component" value="Unassembled WGS sequence"/>
</dbReference>
<evidence type="ECO:0000256" key="5">
    <source>
        <dbReference type="ARBA" id="ARBA00022741"/>
    </source>
</evidence>
<dbReference type="InterPro" id="IPR053385">
    <property type="entry name" value="ABC_transport_permease"/>
</dbReference>
<protein>
    <submittedName>
        <fullName evidence="13">Dipeptide/oligopeptide/nickel ABC transporter permease/ATP-binding protein</fullName>
    </submittedName>
</protein>
<dbReference type="PROSITE" id="PS50928">
    <property type="entry name" value="ABC_TM1"/>
    <property type="match status" value="1"/>
</dbReference>
<dbReference type="PANTHER" id="PTHR43386">
    <property type="entry name" value="OLIGOPEPTIDE TRANSPORT SYSTEM PERMEASE PROTEIN APPC"/>
    <property type="match status" value="1"/>
</dbReference>
<organism evidence="13 14">
    <name type="scientific">Paenibacillus baimaensis</name>
    <dbReference type="NCBI Taxonomy" id="2982185"/>
    <lineage>
        <taxon>Bacteria</taxon>
        <taxon>Bacillati</taxon>
        <taxon>Bacillota</taxon>
        <taxon>Bacilli</taxon>
        <taxon>Bacillales</taxon>
        <taxon>Paenibacillaceae</taxon>
        <taxon>Paenibacillus</taxon>
    </lineage>
</organism>
<feature type="transmembrane region" description="Helical" evidence="10">
    <location>
        <begin position="183"/>
        <end position="202"/>
    </location>
</feature>
<name>A0ABT2UGR4_9BACL</name>
<sequence>MDKRMLRQLRSTIVKDPIALILLLFIVVVIILSLGAPVFTSHDPVKVDYAQVFMPPSGEHLLGTDNFGRDVFTRLIYGGSASLTASFMAVGLIISLSLVIGVTAGYLGGWVDQILTRFMDVLLSFPTLVLAIAIAALMGPGLTGLMIAVAAVSWPSYARIFRSYVLMVKQDGYIQAARCSGTPAWKIMLTHILGAIIGPILVLITLDIGYVILSIASLSFLGLGIRPPQPEWGAMLNEGRAYLEEAPWLFLAPGTMIFVMVLATNYLGDTVKDALEPRTLHVPLLFKKRNRRSRKLTESSSSQRAANMESAAAAAIGYQQATAGKEPLLIVSNISVEVLSTRKRQKSQPILQSINLELYPGECLGLVGESGSGKSTLALTIMGLLRHPLQQSDGSLAILGESTSDWQWEDWRMIRGKRLTYITQDPMDTLNPTLTIGDQLLECLIYHQHNPALGRVEMKNKVIDMLSKTELAPEVYAMYPHQLSGGMRQRVVIAMAMINDPQIIIADEPTTALDVSTQAKIMALLKKLQQSSGAAMIFVSHDLRLVAQVADRIGVMHQGRLIEMNDVKSIFTQPQETYTKLLLASIPRLFIPQHSPVMAKGDPSCCK</sequence>
<evidence type="ECO:0000259" key="12">
    <source>
        <dbReference type="PROSITE" id="PS50928"/>
    </source>
</evidence>
<dbReference type="InterPro" id="IPR050366">
    <property type="entry name" value="BP-dependent_transpt_permease"/>
</dbReference>
<dbReference type="EMBL" id="JAOQIO010000069">
    <property type="protein sequence ID" value="MCU6793832.1"/>
    <property type="molecule type" value="Genomic_DNA"/>
</dbReference>
<dbReference type="InterPro" id="IPR035906">
    <property type="entry name" value="MetI-like_sf"/>
</dbReference>
<dbReference type="PANTHER" id="PTHR43386:SF1">
    <property type="entry name" value="D,D-DIPEPTIDE TRANSPORT SYSTEM PERMEASE PROTEIN DDPC-RELATED"/>
    <property type="match status" value="1"/>
</dbReference>
<keyword evidence="14" id="KW-1185">Reference proteome</keyword>
<evidence type="ECO:0000313" key="14">
    <source>
        <dbReference type="Proteomes" id="UP001652445"/>
    </source>
</evidence>
<feature type="transmembrane region" description="Helical" evidence="10">
    <location>
        <begin position="87"/>
        <end position="109"/>
    </location>
</feature>
<feature type="transmembrane region" description="Helical" evidence="10">
    <location>
        <begin position="246"/>
        <end position="268"/>
    </location>
</feature>
<accession>A0ABT2UGR4</accession>
<feature type="domain" description="ABC transporter" evidence="11">
    <location>
        <begin position="336"/>
        <end position="583"/>
    </location>
</feature>
<keyword evidence="2 10" id="KW-0813">Transport</keyword>
<feature type="transmembrane region" description="Helical" evidence="10">
    <location>
        <begin position="20"/>
        <end position="39"/>
    </location>
</feature>
<evidence type="ECO:0000256" key="1">
    <source>
        <dbReference type="ARBA" id="ARBA00004651"/>
    </source>
</evidence>
<keyword evidence="7 10" id="KW-1133">Transmembrane helix</keyword>
<dbReference type="PROSITE" id="PS50893">
    <property type="entry name" value="ABC_TRANSPORTER_2"/>
    <property type="match status" value="1"/>
</dbReference>
<dbReference type="InterPro" id="IPR000515">
    <property type="entry name" value="MetI-like"/>
</dbReference>
<feature type="transmembrane region" description="Helical" evidence="10">
    <location>
        <begin position="145"/>
        <end position="162"/>
    </location>
</feature>
<evidence type="ECO:0000256" key="7">
    <source>
        <dbReference type="ARBA" id="ARBA00022989"/>
    </source>
</evidence>
<keyword evidence="3" id="KW-1003">Cell membrane</keyword>
<keyword evidence="5" id="KW-0547">Nucleotide-binding</keyword>
<dbReference type="CDD" id="cd03257">
    <property type="entry name" value="ABC_NikE_OppD_transporters"/>
    <property type="match status" value="1"/>
</dbReference>
<evidence type="ECO:0000259" key="11">
    <source>
        <dbReference type="PROSITE" id="PS50893"/>
    </source>
</evidence>
<proteinExistence type="inferred from homology"/>
<dbReference type="InterPro" id="IPR027417">
    <property type="entry name" value="P-loop_NTPase"/>
</dbReference>
<feature type="transmembrane region" description="Helical" evidence="10">
    <location>
        <begin position="121"/>
        <end position="139"/>
    </location>
</feature>
<feature type="transmembrane region" description="Helical" evidence="10">
    <location>
        <begin position="208"/>
        <end position="225"/>
    </location>
</feature>
<dbReference type="SMART" id="SM00382">
    <property type="entry name" value="AAA"/>
    <property type="match status" value="1"/>
</dbReference>
<dbReference type="InterPro" id="IPR003439">
    <property type="entry name" value="ABC_transporter-like_ATP-bd"/>
</dbReference>
<dbReference type="PROSITE" id="PS00211">
    <property type="entry name" value="ABC_TRANSPORTER_1"/>
    <property type="match status" value="1"/>
</dbReference>
<evidence type="ECO:0000313" key="13">
    <source>
        <dbReference type="EMBL" id="MCU6793832.1"/>
    </source>
</evidence>
<gene>
    <name evidence="13" type="ORF">OB236_17155</name>
</gene>
<evidence type="ECO:0000256" key="8">
    <source>
        <dbReference type="ARBA" id="ARBA00023136"/>
    </source>
</evidence>
<dbReference type="SUPFAM" id="SSF161098">
    <property type="entry name" value="MetI-like"/>
    <property type="match status" value="1"/>
</dbReference>
<dbReference type="SUPFAM" id="SSF52540">
    <property type="entry name" value="P-loop containing nucleoside triphosphate hydrolases"/>
    <property type="match status" value="1"/>
</dbReference>
<dbReference type="Gene3D" id="1.10.3720.10">
    <property type="entry name" value="MetI-like"/>
    <property type="match status" value="1"/>
</dbReference>
<keyword evidence="6" id="KW-0067">ATP-binding</keyword>
<comment type="similarity">
    <text evidence="9">Belongs to the binding-protein-dependent transport system permease family. OppBC subfamily.</text>
</comment>
<comment type="subcellular location">
    <subcellularLocation>
        <location evidence="1 10">Cell membrane</location>
        <topology evidence="1 10">Multi-pass membrane protein</topology>
    </subcellularLocation>
</comment>
<keyword evidence="8 10" id="KW-0472">Membrane</keyword>
<evidence type="ECO:0000256" key="3">
    <source>
        <dbReference type="ARBA" id="ARBA00022475"/>
    </source>
</evidence>
<evidence type="ECO:0000256" key="9">
    <source>
        <dbReference type="ARBA" id="ARBA00024202"/>
    </source>
</evidence>
<keyword evidence="4 10" id="KW-0812">Transmembrane</keyword>
<dbReference type="Pfam" id="PF00528">
    <property type="entry name" value="BPD_transp_1"/>
    <property type="match status" value="1"/>
</dbReference>
<dbReference type="InterPro" id="IPR017871">
    <property type="entry name" value="ABC_transporter-like_CS"/>
</dbReference>
<dbReference type="Pfam" id="PF00005">
    <property type="entry name" value="ABC_tran"/>
    <property type="match status" value="1"/>
</dbReference>
<dbReference type="CDD" id="cd06261">
    <property type="entry name" value="TM_PBP2"/>
    <property type="match status" value="1"/>
</dbReference>
<evidence type="ECO:0000256" key="10">
    <source>
        <dbReference type="RuleBase" id="RU363032"/>
    </source>
</evidence>
<evidence type="ECO:0000256" key="6">
    <source>
        <dbReference type="ARBA" id="ARBA00022840"/>
    </source>
</evidence>
<feature type="domain" description="ABC transmembrane type-1" evidence="12">
    <location>
        <begin position="83"/>
        <end position="268"/>
    </location>
</feature>
<dbReference type="Gene3D" id="3.40.50.300">
    <property type="entry name" value="P-loop containing nucleotide triphosphate hydrolases"/>
    <property type="match status" value="1"/>
</dbReference>